<keyword evidence="1" id="KW-0413">Isomerase</keyword>
<protein>
    <submittedName>
        <fullName evidence="1">Ribose 5-phosphate isomerase A</fullName>
    </submittedName>
</protein>
<organism evidence="1 2">
    <name type="scientific">Streptococcus pyogenes</name>
    <dbReference type="NCBI Taxonomy" id="1314"/>
    <lineage>
        <taxon>Bacteria</taxon>
        <taxon>Bacillati</taxon>
        <taxon>Bacillota</taxon>
        <taxon>Bacilli</taxon>
        <taxon>Lactobacillales</taxon>
        <taxon>Streptococcaceae</taxon>
        <taxon>Streptococcus</taxon>
    </lineage>
</organism>
<dbReference type="GO" id="GO:0016853">
    <property type="term" value="F:isomerase activity"/>
    <property type="evidence" value="ECO:0007669"/>
    <property type="project" value="UniProtKB-KW"/>
</dbReference>
<gene>
    <name evidence="1" type="ORF">FGO82_00785</name>
</gene>
<comment type="caution">
    <text evidence="1">The sequence shown here is derived from an EMBL/GenBank/DDBJ whole genome shotgun (WGS) entry which is preliminary data.</text>
</comment>
<dbReference type="Proteomes" id="UP000316580">
    <property type="component" value="Unassembled WGS sequence"/>
</dbReference>
<feature type="non-terminal residue" evidence="1">
    <location>
        <position position="1"/>
    </location>
</feature>
<evidence type="ECO:0000313" key="1">
    <source>
        <dbReference type="EMBL" id="TNY48581.1"/>
    </source>
</evidence>
<evidence type="ECO:0000313" key="2">
    <source>
        <dbReference type="Proteomes" id="UP000316580"/>
    </source>
</evidence>
<dbReference type="EMBL" id="VCID01000181">
    <property type="protein sequence ID" value="TNY48581.1"/>
    <property type="molecule type" value="Genomic_DNA"/>
</dbReference>
<dbReference type="AlphaFoldDB" id="A0A660A8T6"/>
<sequence length="34" mass="3438">TVGVVEHGLFNGMVDKVIVASKSGVTVLEAPKVG</sequence>
<reference evidence="1 2" key="1">
    <citation type="submission" date="2019-05" db="EMBL/GenBank/DDBJ databases">
        <title>Novel genomic isolates of S.pyogenes and S.dysgalactiae subsp. equisimilis associated to necrotising fasciitis (NSTI).</title>
        <authorList>
            <person name="Barrantes I."/>
        </authorList>
    </citation>
    <scope>NUCLEOTIDE SEQUENCE [LARGE SCALE GENOMIC DNA]</scope>
    <source>
        <strain evidence="1 2">SPY6028</strain>
    </source>
</reference>
<proteinExistence type="predicted"/>
<name>A0A660A8T6_STRPY</name>
<accession>A0A660A8T6</accession>